<comment type="caution">
    <text evidence="3">The sequence shown here is derived from an EMBL/GenBank/DDBJ whole genome shotgun (WGS) entry which is preliminary data.</text>
</comment>
<evidence type="ECO:0000313" key="4">
    <source>
        <dbReference type="Proteomes" id="UP000294796"/>
    </source>
</evidence>
<feature type="region of interest" description="Disordered" evidence="1">
    <location>
        <begin position="80"/>
        <end position="116"/>
    </location>
</feature>
<proteinExistence type="predicted"/>
<organism evidence="3 4">
    <name type="scientific">Luteimonas aestuarii</name>
    <dbReference type="NCBI Taxonomy" id="453837"/>
    <lineage>
        <taxon>Bacteria</taxon>
        <taxon>Pseudomonadati</taxon>
        <taxon>Pseudomonadota</taxon>
        <taxon>Gammaproteobacteria</taxon>
        <taxon>Lysobacterales</taxon>
        <taxon>Lysobacteraceae</taxon>
        <taxon>Luteimonas</taxon>
    </lineage>
</organism>
<evidence type="ECO:0000256" key="2">
    <source>
        <dbReference type="SAM" id="SignalP"/>
    </source>
</evidence>
<name>A0A4R5TMR7_9GAMM</name>
<feature type="compositionally biased region" description="Pro residues" evidence="1">
    <location>
        <begin position="95"/>
        <end position="116"/>
    </location>
</feature>
<evidence type="ECO:0008006" key="5">
    <source>
        <dbReference type="Google" id="ProtNLM"/>
    </source>
</evidence>
<dbReference type="RefSeq" id="WP_133322215.1">
    <property type="nucleotide sequence ID" value="NZ_SMTF01000009.1"/>
</dbReference>
<protein>
    <recommendedName>
        <fullName evidence="5">Secreted protein</fullName>
    </recommendedName>
</protein>
<feature type="signal peptide" evidence="2">
    <location>
        <begin position="1"/>
        <end position="28"/>
    </location>
</feature>
<keyword evidence="2" id="KW-0732">Signal</keyword>
<accession>A0A4R5TMR7</accession>
<feature type="region of interest" description="Disordered" evidence="1">
    <location>
        <begin position="36"/>
        <end position="63"/>
    </location>
</feature>
<gene>
    <name evidence="3" type="ORF">E2F46_11435</name>
</gene>
<dbReference type="Proteomes" id="UP000294796">
    <property type="component" value="Unassembled WGS sequence"/>
</dbReference>
<evidence type="ECO:0000313" key="3">
    <source>
        <dbReference type="EMBL" id="TDK23223.1"/>
    </source>
</evidence>
<feature type="chain" id="PRO_5020710354" description="Secreted protein" evidence="2">
    <location>
        <begin position="29"/>
        <end position="116"/>
    </location>
</feature>
<evidence type="ECO:0000256" key="1">
    <source>
        <dbReference type="SAM" id="MobiDB-lite"/>
    </source>
</evidence>
<keyword evidence="4" id="KW-1185">Reference proteome</keyword>
<sequence length="116" mass="12407">MKTIKTRLIPFKPLIAALALVFATTACQQRTDDTLMAPTDDATTMPPADPVDTMAPPAPMQEMDPCAGLMGTELDECLRRQAEMATPPVIDETQPLPPPEPPMTDDPAPTTPPPAN</sequence>
<dbReference type="PROSITE" id="PS51257">
    <property type="entry name" value="PROKAR_LIPOPROTEIN"/>
    <property type="match status" value="1"/>
</dbReference>
<dbReference type="AlphaFoldDB" id="A0A4R5TMR7"/>
<reference evidence="3 4" key="1">
    <citation type="submission" date="2019-03" db="EMBL/GenBank/DDBJ databases">
        <title>Luteimonas zhaokaii sp.nov., isolated from the rectal contents of Plateau pika in Yushu, Qinghai Province, China.</title>
        <authorList>
            <person name="Zhang G."/>
        </authorList>
    </citation>
    <scope>NUCLEOTIDE SEQUENCE [LARGE SCALE GENOMIC DNA]</scope>
    <source>
        <strain evidence="3 4">B9</strain>
    </source>
</reference>
<dbReference type="EMBL" id="SMTF01000009">
    <property type="protein sequence ID" value="TDK23223.1"/>
    <property type="molecule type" value="Genomic_DNA"/>
</dbReference>